<keyword evidence="4 6" id="KW-1133">Transmembrane helix</keyword>
<evidence type="ECO:0000256" key="5">
    <source>
        <dbReference type="ARBA" id="ARBA00023136"/>
    </source>
</evidence>
<evidence type="ECO:0000313" key="8">
    <source>
        <dbReference type="EMBL" id="XCD06602.1"/>
    </source>
</evidence>
<keyword evidence="2 6" id="KW-0812">Transmembrane</keyword>
<organism evidence="8">
    <name type="scientific">Dulem virus 58</name>
    <dbReference type="NCBI Taxonomy" id="3145769"/>
    <lineage>
        <taxon>Viruses</taxon>
        <taxon>Monodnaviria</taxon>
        <taxon>Loebvirae</taxon>
        <taxon>Hofneiviricota</taxon>
        <taxon>Faserviricetes</taxon>
        <taxon>Tubulavirales</taxon>
        <taxon>Inoviridae</taxon>
        <taxon>Inovirus</taxon>
    </lineage>
</organism>
<evidence type="ECO:0000259" key="7">
    <source>
        <dbReference type="Pfam" id="PF05707"/>
    </source>
</evidence>
<protein>
    <submittedName>
        <fullName evidence="8">ZOT protein</fullName>
    </submittedName>
</protein>
<evidence type="ECO:0000256" key="1">
    <source>
        <dbReference type="ARBA" id="ARBA00004379"/>
    </source>
</evidence>
<feature type="transmembrane region" description="Helical" evidence="6">
    <location>
        <begin position="187"/>
        <end position="206"/>
    </location>
</feature>
<evidence type="ECO:0000256" key="2">
    <source>
        <dbReference type="ARBA" id="ARBA00022692"/>
    </source>
</evidence>
<dbReference type="Pfam" id="PF05707">
    <property type="entry name" value="Zot"/>
    <property type="match status" value="1"/>
</dbReference>
<dbReference type="InterPro" id="IPR008900">
    <property type="entry name" value="Zot_N"/>
</dbReference>
<dbReference type="InterPro" id="IPR027417">
    <property type="entry name" value="P-loop_NTPase"/>
</dbReference>
<name>A0AAU8B4I7_9VIRU</name>
<evidence type="ECO:0000256" key="4">
    <source>
        <dbReference type="ARBA" id="ARBA00022989"/>
    </source>
</evidence>
<comment type="subcellular location">
    <subcellularLocation>
        <location evidence="1">Host membrane</location>
        <topology evidence="1">Single-pass membrane protein</topology>
    </subcellularLocation>
</comment>
<evidence type="ECO:0000256" key="6">
    <source>
        <dbReference type="SAM" id="Phobius"/>
    </source>
</evidence>
<proteinExistence type="predicted"/>
<dbReference type="Gene3D" id="3.40.50.300">
    <property type="entry name" value="P-loop containing nucleotide triphosphate hydrolases"/>
    <property type="match status" value="1"/>
</dbReference>
<keyword evidence="5 6" id="KW-0472">Membrane</keyword>
<feature type="domain" description="Zona occludens toxin N-terminal" evidence="7">
    <location>
        <begin position="50"/>
        <end position="179"/>
    </location>
</feature>
<dbReference type="EMBL" id="PP511691">
    <property type="protein sequence ID" value="XCD06602.1"/>
    <property type="molecule type" value="Genomic_DNA"/>
</dbReference>
<evidence type="ECO:0000256" key="3">
    <source>
        <dbReference type="ARBA" id="ARBA00022870"/>
    </source>
</evidence>
<accession>A0AAU8B4I7</accession>
<dbReference type="GO" id="GO:0033644">
    <property type="term" value="C:host cell membrane"/>
    <property type="evidence" value="ECO:0007669"/>
    <property type="project" value="UniProtKB-SubCell"/>
</dbReference>
<keyword evidence="3" id="KW-1043">Host membrane</keyword>
<reference evidence="8" key="1">
    <citation type="submission" date="2024-03" db="EMBL/GenBank/DDBJ databases">
        <title>Diverse circular DNA viruses in blood, oral, and fecal samples of captive lemurs.</title>
        <authorList>
            <person name="Paietta E.N."/>
            <person name="Kraberger S."/>
            <person name="Lund M.C."/>
            <person name="Custer J.M."/>
            <person name="Vargas K.M."/>
            <person name="Ehmke E.E."/>
            <person name="Yoder A.D."/>
            <person name="Varsani A."/>
        </authorList>
    </citation>
    <scope>NUCLEOTIDE SEQUENCE</scope>
    <source>
        <strain evidence="8">Duke_25SF_72</strain>
    </source>
</reference>
<sequence length="262" mass="29704">MIFLITGKPGSFKTLSTIERVQKYQQDQAKLGLVRDVYTNINGIAVEGWKTLDDPKKWYELPEGAIIVVDECQKETAGFGAMSATARQPETITELETHRHHGFDLFLITQGVHLINSRIKPLVDEHYHYLRKYGWNRAHLYISTGIIPTTEREAVLRKDYEHKLYRPSKKTYALYQSSTLHTVQRRIPPAVLYGVPALLLFVWLIWHGINSVRSMAGDGQAAQAQEMSQQKAAGQELAEVATGKRLPGVVREVMPPAQDLIR</sequence>